<keyword evidence="2" id="KW-0963">Cytoplasm</keyword>
<dbReference type="Proteomes" id="UP000663844">
    <property type="component" value="Unassembled WGS sequence"/>
</dbReference>
<dbReference type="Pfam" id="PF21355">
    <property type="entry name" value="TRAF-mep_MATH"/>
    <property type="match status" value="1"/>
</dbReference>
<comment type="caution">
    <text evidence="10">The sequence shown here is derived from an EMBL/GenBank/DDBJ whole genome shotgun (WGS) entry which is preliminary data.</text>
</comment>
<dbReference type="EMBL" id="CAJNOG010000807">
    <property type="protein sequence ID" value="CAF1362206.1"/>
    <property type="molecule type" value="Genomic_DNA"/>
</dbReference>
<dbReference type="InterPro" id="IPR002083">
    <property type="entry name" value="MATH/TRAF_dom"/>
</dbReference>
<evidence type="ECO:0000259" key="8">
    <source>
        <dbReference type="PROSITE" id="PS50144"/>
    </source>
</evidence>
<gene>
    <name evidence="9" type="ORF">JYZ213_LOCUS35644</name>
    <name evidence="11" type="ORF">OXD698_LOCUS20452</name>
    <name evidence="10" type="ORF">VCS650_LOCUS36132</name>
</gene>
<dbReference type="SUPFAM" id="SSF57850">
    <property type="entry name" value="RING/U-box"/>
    <property type="match status" value="1"/>
</dbReference>
<evidence type="ECO:0000313" key="11">
    <source>
        <dbReference type="EMBL" id="CAF3837374.1"/>
    </source>
</evidence>
<dbReference type="GO" id="GO:0008270">
    <property type="term" value="F:zinc ion binding"/>
    <property type="evidence" value="ECO:0007669"/>
    <property type="project" value="UniProtKB-KW"/>
</dbReference>
<evidence type="ECO:0000313" key="10">
    <source>
        <dbReference type="EMBL" id="CAF1394429.1"/>
    </source>
</evidence>
<dbReference type="PROSITE" id="PS50144">
    <property type="entry name" value="MATH"/>
    <property type="match status" value="1"/>
</dbReference>
<dbReference type="InterPro" id="IPR017907">
    <property type="entry name" value="Znf_RING_CS"/>
</dbReference>
<keyword evidence="3" id="KW-0479">Metal-binding</keyword>
<protein>
    <submittedName>
        <fullName evidence="10">Uncharacterized protein</fullName>
    </submittedName>
</protein>
<sequence length="490" mass="56450">MSSLVREARVMERLLVWPVRVSGASGSLFTRQFSTGLGLCQYVSKNIFKSNTMCLMITLDCFECLKNDPVFHFPQVKYILVICDTIDDVNEMRRCVTPITDKAKFYTIDDLLKWPREPELDVIFGSLDSIDQSIKEAILTLNKDRLDHAKRIICNRLSPSLIQLTANPIHGLPVKNADNFTSSFICQLCKLVNQEMYKLECSHYLCEGCLIIRERCAICRTTISQNEILPNSDLQKKELLSISADCFGCEWKGKFKKYPEHFKQNHIDLSTCLIGKQQVNENAVGDEIPPDNFSSINSNVSNSSLNGICIWKISDMNQILNKAISGEMKSIYSSPFYLYPHGYKVCFRLFVNGDLKGRNTHMSMFLAIMRGKYDADLRWPFSLKVTFSLIDQSIEHDKKHHLSQFCWPDKDEKCSGRPISKMNLQYGIPQCFSLDEFKQKLDKFIHNDTMFIKIQFEISTEIPTNDFSEKPNEEMHTDEPENDWNHILAL</sequence>
<dbReference type="OrthoDB" id="6475149at2759"/>
<name>A0A815KE68_9BILA</name>
<comment type="subcellular location">
    <subcellularLocation>
        <location evidence="1">Cytoplasm</location>
    </subcellularLocation>
</comment>
<dbReference type="PROSITE" id="PS00518">
    <property type="entry name" value="ZF_RING_1"/>
    <property type="match status" value="1"/>
</dbReference>
<dbReference type="Gene3D" id="2.60.210.10">
    <property type="entry name" value="Apoptosis, Tumor Necrosis Factor Receptor Associated Protein 2, Chain A"/>
    <property type="match status" value="1"/>
</dbReference>
<feature type="domain" description="MATH" evidence="8">
    <location>
        <begin position="306"/>
        <end position="456"/>
    </location>
</feature>
<organism evidence="10 12">
    <name type="scientific">Adineta steineri</name>
    <dbReference type="NCBI Taxonomy" id="433720"/>
    <lineage>
        <taxon>Eukaryota</taxon>
        <taxon>Metazoa</taxon>
        <taxon>Spiralia</taxon>
        <taxon>Gnathifera</taxon>
        <taxon>Rotifera</taxon>
        <taxon>Eurotatoria</taxon>
        <taxon>Bdelloidea</taxon>
        <taxon>Adinetida</taxon>
        <taxon>Adinetidae</taxon>
        <taxon>Adineta</taxon>
    </lineage>
</organism>
<evidence type="ECO:0000256" key="1">
    <source>
        <dbReference type="ARBA" id="ARBA00004496"/>
    </source>
</evidence>
<dbReference type="Gene3D" id="3.30.40.10">
    <property type="entry name" value="Zinc/RING finger domain, C3HC4 (zinc finger)"/>
    <property type="match status" value="1"/>
</dbReference>
<evidence type="ECO:0000313" key="9">
    <source>
        <dbReference type="EMBL" id="CAF1362206.1"/>
    </source>
</evidence>
<dbReference type="InterPro" id="IPR013083">
    <property type="entry name" value="Znf_RING/FYVE/PHD"/>
</dbReference>
<evidence type="ECO:0000256" key="2">
    <source>
        <dbReference type="ARBA" id="ARBA00022490"/>
    </source>
</evidence>
<reference evidence="10" key="1">
    <citation type="submission" date="2021-02" db="EMBL/GenBank/DDBJ databases">
        <authorList>
            <person name="Nowell W R."/>
        </authorList>
    </citation>
    <scope>NUCLEOTIDE SEQUENCE</scope>
</reference>
<dbReference type="PROSITE" id="PS50089">
    <property type="entry name" value="ZF_RING_2"/>
    <property type="match status" value="1"/>
</dbReference>
<dbReference type="InterPro" id="IPR008974">
    <property type="entry name" value="TRAF-like"/>
</dbReference>
<evidence type="ECO:0000256" key="3">
    <source>
        <dbReference type="ARBA" id="ARBA00022723"/>
    </source>
</evidence>
<dbReference type="PANTHER" id="PTHR10131:SF94">
    <property type="entry name" value="TNF RECEPTOR-ASSOCIATED FACTOR 4"/>
    <property type="match status" value="1"/>
</dbReference>
<dbReference type="Proteomes" id="UP000663845">
    <property type="component" value="Unassembled WGS sequence"/>
</dbReference>
<proteinExistence type="predicted"/>
<dbReference type="InterPro" id="IPR001841">
    <property type="entry name" value="Znf_RING"/>
</dbReference>
<evidence type="ECO:0000259" key="7">
    <source>
        <dbReference type="PROSITE" id="PS50089"/>
    </source>
</evidence>
<dbReference type="InterPro" id="IPR049342">
    <property type="entry name" value="TRAF1-6_MATH_dom"/>
</dbReference>
<keyword evidence="4 6" id="KW-0863">Zinc-finger</keyword>
<evidence type="ECO:0000313" key="12">
    <source>
        <dbReference type="Proteomes" id="UP000663891"/>
    </source>
</evidence>
<dbReference type="SMART" id="SM00061">
    <property type="entry name" value="MATH"/>
    <property type="match status" value="1"/>
</dbReference>
<evidence type="ECO:0000256" key="5">
    <source>
        <dbReference type="ARBA" id="ARBA00022833"/>
    </source>
</evidence>
<dbReference type="PANTHER" id="PTHR10131">
    <property type="entry name" value="TNF RECEPTOR ASSOCIATED FACTOR"/>
    <property type="match status" value="1"/>
</dbReference>
<dbReference type="AlphaFoldDB" id="A0A815KE68"/>
<keyword evidence="5" id="KW-0862">Zinc</keyword>
<evidence type="ECO:0000256" key="4">
    <source>
        <dbReference type="ARBA" id="ARBA00022771"/>
    </source>
</evidence>
<dbReference type="EMBL" id="CAJOAZ010001623">
    <property type="protein sequence ID" value="CAF3837374.1"/>
    <property type="molecule type" value="Genomic_DNA"/>
</dbReference>
<evidence type="ECO:0000256" key="6">
    <source>
        <dbReference type="PROSITE-ProRule" id="PRU00175"/>
    </source>
</evidence>
<dbReference type="EMBL" id="CAJNON010000863">
    <property type="protein sequence ID" value="CAF1394429.1"/>
    <property type="molecule type" value="Genomic_DNA"/>
</dbReference>
<dbReference type="Proteomes" id="UP000663891">
    <property type="component" value="Unassembled WGS sequence"/>
</dbReference>
<accession>A0A815KE68</accession>
<dbReference type="SUPFAM" id="SSF49599">
    <property type="entry name" value="TRAF domain-like"/>
    <property type="match status" value="1"/>
</dbReference>
<dbReference type="GO" id="GO:0005737">
    <property type="term" value="C:cytoplasm"/>
    <property type="evidence" value="ECO:0007669"/>
    <property type="project" value="UniProtKB-SubCell"/>
</dbReference>
<feature type="domain" description="RING-type" evidence="7">
    <location>
        <begin position="186"/>
        <end position="220"/>
    </location>
</feature>
<dbReference type="GO" id="GO:0043122">
    <property type="term" value="P:regulation of canonical NF-kappaB signal transduction"/>
    <property type="evidence" value="ECO:0007669"/>
    <property type="project" value="TreeGrafter"/>
</dbReference>